<sequence length="188" mass="19932">MSDEPRPAIDGARRLVVVVGPSGAGKDSLLRGWRTADGAPHFAQRVITRAPDATEAHEAVSPGDFAGMRSAGLLATWWNAHGLDYGVRASQLEPLARGGWVVLNGSRAHLPTLRAQAPGLRVVEVTAPAGVLAQRLDARAREDAAGRESRLVRAIQAPVGADLVLVNDGDLRHGVDALLQWWAAIRAL</sequence>
<evidence type="ECO:0000313" key="9">
    <source>
        <dbReference type="Proteomes" id="UP001139353"/>
    </source>
</evidence>
<comment type="pathway">
    <text evidence="2 6">Metabolic intermediate biosynthesis; 5-phospho-alpha-D-ribose 1-diphosphate biosynthesis; 5-phospho-alpha-D-ribose 1-diphosphate from D-ribose 5-phosphate (route II): step 3/3.</text>
</comment>
<feature type="binding site" evidence="6">
    <location>
        <begin position="20"/>
        <end position="27"/>
    </location>
    <ligand>
        <name>ATP</name>
        <dbReference type="ChEBI" id="CHEBI:30616"/>
    </ligand>
</feature>
<comment type="function">
    <text evidence="6">Catalyzes the phosphorylation of ribose 1,5-bisphosphate to 5-phospho-D-ribosyl alpha-1-diphosphate (PRPP).</text>
</comment>
<dbReference type="HAMAP" id="MF_00836">
    <property type="entry name" value="PhnN"/>
    <property type="match status" value="1"/>
</dbReference>
<accession>A0A9X2C325</accession>
<dbReference type="GO" id="GO:0005524">
    <property type="term" value="F:ATP binding"/>
    <property type="evidence" value="ECO:0007669"/>
    <property type="project" value="UniProtKB-KW"/>
</dbReference>
<evidence type="ECO:0000313" key="8">
    <source>
        <dbReference type="EMBL" id="MCK9686765.1"/>
    </source>
</evidence>
<dbReference type="EC" id="2.7.4.23" evidence="6"/>
<dbReference type="InterPro" id="IPR012699">
    <property type="entry name" value="PhnN"/>
</dbReference>
<feature type="domain" description="Guanylate kinase/L-type calcium channel beta subunit" evidence="7">
    <location>
        <begin position="12"/>
        <end position="182"/>
    </location>
</feature>
<evidence type="ECO:0000256" key="2">
    <source>
        <dbReference type="ARBA" id="ARBA00005069"/>
    </source>
</evidence>
<dbReference type="GO" id="GO:0019634">
    <property type="term" value="P:organic phosphonate metabolic process"/>
    <property type="evidence" value="ECO:0007669"/>
    <property type="project" value="UniProtKB-UniRule"/>
</dbReference>
<proteinExistence type="inferred from homology"/>
<comment type="similarity">
    <text evidence="6">Belongs to the ribose 1,5-bisphosphokinase family.</text>
</comment>
<dbReference type="Proteomes" id="UP001139353">
    <property type="component" value="Unassembled WGS sequence"/>
</dbReference>
<dbReference type="SUPFAM" id="SSF52540">
    <property type="entry name" value="P-loop containing nucleoside triphosphate hydrolases"/>
    <property type="match status" value="1"/>
</dbReference>
<dbReference type="GO" id="GO:0033863">
    <property type="term" value="F:ribose 1,5-bisphosphate phosphokinase activity"/>
    <property type="evidence" value="ECO:0007669"/>
    <property type="project" value="UniProtKB-UniRule"/>
</dbReference>
<dbReference type="SMART" id="SM00072">
    <property type="entry name" value="GuKc"/>
    <property type="match status" value="1"/>
</dbReference>
<reference evidence="8" key="1">
    <citation type="submission" date="2021-11" db="EMBL/GenBank/DDBJ databases">
        <title>BS-T2-15 a new species belonging to the Comamonadaceae family isolated from the soil of a French oak forest.</title>
        <authorList>
            <person name="Mieszkin S."/>
            <person name="Alain K."/>
        </authorList>
    </citation>
    <scope>NUCLEOTIDE SEQUENCE</scope>
    <source>
        <strain evidence="8">BS-T2-15</strain>
    </source>
</reference>
<dbReference type="EMBL" id="JAJLJH010000003">
    <property type="protein sequence ID" value="MCK9686765.1"/>
    <property type="molecule type" value="Genomic_DNA"/>
</dbReference>
<comment type="caution">
    <text evidence="8">The sequence shown here is derived from an EMBL/GenBank/DDBJ whole genome shotgun (WGS) entry which is preliminary data.</text>
</comment>
<gene>
    <name evidence="6" type="primary">phnN</name>
    <name evidence="8" type="ORF">LPC04_13715</name>
</gene>
<protein>
    <recommendedName>
        <fullName evidence="6">Ribose 1,5-bisphosphate phosphokinase PhnN</fullName>
        <ecNumber evidence="6">2.7.4.23</ecNumber>
    </recommendedName>
    <alternativeName>
        <fullName evidence="6">Ribose 1,5-bisphosphokinase</fullName>
    </alternativeName>
</protein>
<keyword evidence="5 6" id="KW-0067">ATP-binding</keyword>
<dbReference type="InterPro" id="IPR027417">
    <property type="entry name" value="P-loop_NTPase"/>
</dbReference>
<evidence type="ECO:0000256" key="3">
    <source>
        <dbReference type="ARBA" id="ARBA00022679"/>
    </source>
</evidence>
<evidence type="ECO:0000256" key="5">
    <source>
        <dbReference type="ARBA" id="ARBA00022840"/>
    </source>
</evidence>
<organism evidence="8 9">
    <name type="scientific">Scleromatobacter humisilvae</name>
    <dbReference type="NCBI Taxonomy" id="2897159"/>
    <lineage>
        <taxon>Bacteria</taxon>
        <taxon>Pseudomonadati</taxon>
        <taxon>Pseudomonadota</taxon>
        <taxon>Betaproteobacteria</taxon>
        <taxon>Burkholderiales</taxon>
        <taxon>Sphaerotilaceae</taxon>
        <taxon>Scleromatobacter</taxon>
    </lineage>
</organism>
<evidence type="ECO:0000256" key="1">
    <source>
        <dbReference type="ARBA" id="ARBA00000373"/>
    </source>
</evidence>
<keyword evidence="9" id="KW-1185">Reference proteome</keyword>
<keyword evidence="4 6" id="KW-0547">Nucleotide-binding</keyword>
<dbReference type="Gene3D" id="3.40.50.300">
    <property type="entry name" value="P-loop containing nucleotide triphosphate hydrolases"/>
    <property type="match status" value="1"/>
</dbReference>
<keyword evidence="3 6" id="KW-0808">Transferase</keyword>
<evidence type="ECO:0000259" key="7">
    <source>
        <dbReference type="SMART" id="SM00072"/>
    </source>
</evidence>
<evidence type="ECO:0000256" key="4">
    <source>
        <dbReference type="ARBA" id="ARBA00022741"/>
    </source>
</evidence>
<dbReference type="InterPro" id="IPR008145">
    <property type="entry name" value="GK/Ca_channel_bsu"/>
</dbReference>
<dbReference type="RefSeq" id="WP_275682805.1">
    <property type="nucleotide sequence ID" value="NZ_JAJLJH010000003.1"/>
</dbReference>
<evidence type="ECO:0000256" key="6">
    <source>
        <dbReference type="HAMAP-Rule" id="MF_00836"/>
    </source>
</evidence>
<name>A0A9X2C325_9BURK</name>
<dbReference type="GO" id="GO:0006015">
    <property type="term" value="P:5-phosphoribose 1-diphosphate biosynthetic process"/>
    <property type="evidence" value="ECO:0007669"/>
    <property type="project" value="UniProtKB-UniRule"/>
</dbReference>
<comment type="catalytic activity">
    <reaction evidence="1 6">
        <text>alpha-D-ribose 1,5-bisphosphate + ATP = 5-phospho-alpha-D-ribose 1-diphosphate + ADP</text>
        <dbReference type="Rhea" id="RHEA:20109"/>
        <dbReference type="ChEBI" id="CHEBI:30616"/>
        <dbReference type="ChEBI" id="CHEBI:58017"/>
        <dbReference type="ChEBI" id="CHEBI:68688"/>
        <dbReference type="ChEBI" id="CHEBI:456216"/>
        <dbReference type="EC" id="2.7.4.23"/>
    </reaction>
</comment>
<dbReference type="AlphaFoldDB" id="A0A9X2C325"/>